<dbReference type="AlphaFoldDB" id="A0A074Y3Y7"/>
<dbReference type="GeneID" id="25370823"/>
<keyword evidence="2" id="KW-1185">Reference proteome</keyword>
<organism evidence="1 2">
    <name type="scientific">Aureobasidium subglaciale (strain EXF-2481)</name>
    <name type="common">Aureobasidium pullulans var. subglaciale</name>
    <dbReference type="NCBI Taxonomy" id="1043005"/>
    <lineage>
        <taxon>Eukaryota</taxon>
        <taxon>Fungi</taxon>
        <taxon>Dikarya</taxon>
        <taxon>Ascomycota</taxon>
        <taxon>Pezizomycotina</taxon>
        <taxon>Dothideomycetes</taxon>
        <taxon>Dothideomycetidae</taxon>
        <taxon>Dothideales</taxon>
        <taxon>Saccotheciaceae</taxon>
        <taxon>Aureobasidium</taxon>
    </lineage>
</organism>
<evidence type="ECO:0000313" key="1">
    <source>
        <dbReference type="EMBL" id="KEQ92440.1"/>
    </source>
</evidence>
<dbReference type="EMBL" id="KL584770">
    <property type="protein sequence ID" value="KEQ92440.1"/>
    <property type="molecule type" value="Genomic_DNA"/>
</dbReference>
<dbReference type="InParanoid" id="A0A074Y3Y7"/>
<protein>
    <submittedName>
        <fullName evidence="1">Uncharacterized protein</fullName>
    </submittedName>
</protein>
<sequence length="233" mass="26005">MNQSAIFSEPIMLMSVSHVIAEFIPPGKRRPISHLNQLAITNFCKPFINLPLSFDCESIRIVFFLTDGIQEINRVLSETYTHAHAQSTPNFVIIDSLETIYAKATATYPGTAGLNTPFLDTSPEELVKILRTLCAQGSDVNFTQFILLNHETEGKDWVYLYHSGDAEIEEENVTARGTKVGLEVVEETMMLVDSAHPGFEAIEKDTQDCEGGVYDRWKEGVNDGGTRIQEAFL</sequence>
<dbReference type="Proteomes" id="UP000030641">
    <property type="component" value="Unassembled WGS sequence"/>
</dbReference>
<evidence type="ECO:0000313" key="2">
    <source>
        <dbReference type="Proteomes" id="UP000030641"/>
    </source>
</evidence>
<dbReference type="RefSeq" id="XP_013341046.1">
    <property type="nucleotide sequence ID" value="XM_013485592.1"/>
</dbReference>
<gene>
    <name evidence="1" type="ORF">AUEXF2481DRAFT_700569</name>
</gene>
<proteinExistence type="predicted"/>
<reference evidence="1 2" key="1">
    <citation type="journal article" date="2014" name="BMC Genomics">
        <title>Genome sequencing of four Aureobasidium pullulans varieties: biotechnological potential, stress tolerance, and description of new species.</title>
        <authorList>
            <person name="Gostin Ar C."/>
            <person name="Ohm R.A."/>
            <person name="Kogej T."/>
            <person name="Sonjak S."/>
            <person name="Turk M."/>
            <person name="Zajc J."/>
            <person name="Zalar P."/>
            <person name="Grube M."/>
            <person name="Sun H."/>
            <person name="Han J."/>
            <person name="Sharma A."/>
            <person name="Chiniquy J."/>
            <person name="Ngan C.Y."/>
            <person name="Lipzen A."/>
            <person name="Barry K."/>
            <person name="Grigoriev I.V."/>
            <person name="Gunde-Cimerman N."/>
        </authorList>
    </citation>
    <scope>NUCLEOTIDE SEQUENCE [LARGE SCALE GENOMIC DNA]</scope>
    <source>
        <strain evidence="1 2">EXF-2481</strain>
    </source>
</reference>
<dbReference type="HOGENOM" id="CLU_1189705_0_0_1"/>
<name>A0A074Y3Y7_AURSE</name>
<accession>A0A074Y3Y7</accession>